<protein>
    <recommendedName>
        <fullName evidence="1">DUF5723 domain-containing protein</fullName>
    </recommendedName>
</protein>
<evidence type="ECO:0000313" key="3">
    <source>
        <dbReference type="Proteomes" id="UP000308713"/>
    </source>
</evidence>
<evidence type="ECO:0000313" key="2">
    <source>
        <dbReference type="EMBL" id="TNJ43775.1"/>
    </source>
</evidence>
<evidence type="ECO:0000259" key="1">
    <source>
        <dbReference type="Pfam" id="PF18990"/>
    </source>
</evidence>
<dbReference type="OrthoDB" id="975426at2"/>
<sequence length="469" mass="53275">MKNYLTFWGLILFCLTSYTQNKQILYGFSEIPQALLLNPGGKITNKWYVGMPLLSHVHVSSGTTGSTVYDLFADNGVAFNTKFRKAIYGMSNKDFFSFNEQIDVFSGGLAMGPSYEKNQYLSFGLYQELDFIGYFPKDYVVLALEGNQNNINKIFDAGDLNATAEVISVVHVGYNKTLNSKMSFGFRGKIYSSVMTVSSKRNKGYFVTTQGQNNTYNHVFDLNLELKTSGISHLLDDDNSSLEQDLKTLRRRLFFGGNLGLGFDVGMSYQISNQWSVDGSLLDIGFIHHSKDIENYKVEGVYTFEGVNPIFPESGNNQSADAYWSEIEEDFEDLFQVDTTASKFTSWRPVKLNASINYAFGKRSEKECTCVKEDSGYLNAVGLQLYVIKRPRRPQLAITSYYYRKLFEWLRIKATYTVDSYSFSNIGMGVSAHWGAINFYLMADNFLEYKNIYDAEAVSLQLGFNYIFK</sequence>
<keyword evidence="3" id="KW-1185">Reference proteome</keyword>
<name>A0A5C4SKL6_9FLAO</name>
<accession>A0A5C4SKL6</accession>
<dbReference type="AlphaFoldDB" id="A0A5C4SKL6"/>
<dbReference type="Proteomes" id="UP000308713">
    <property type="component" value="Unassembled WGS sequence"/>
</dbReference>
<gene>
    <name evidence="2" type="ORF">FGF67_10415</name>
</gene>
<dbReference type="Pfam" id="PF18990">
    <property type="entry name" value="DUF5723"/>
    <property type="match status" value="1"/>
</dbReference>
<dbReference type="EMBL" id="VDCS01000009">
    <property type="protein sequence ID" value="TNJ43775.1"/>
    <property type="molecule type" value="Genomic_DNA"/>
</dbReference>
<proteinExistence type="predicted"/>
<reference evidence="2 3" key="1">
    <citation type="submission" date="2019-05" db="EMBL/GenBank/DDBJ databases">
        <title>Tamlana fucoidanivorans sp. nov., isolated from the surface of algae collected from Fujian province in China.</title>
        <authorList>
            <person name="Li J."/>
        </authorList>
    </citation>
    <scope>NUCLEOTIDE SEQUENCE [LARGE SCALE GENOMIC DNA]</scope>
    <source>
        <strain evidence="2 3">CW2-9</strain>
    </source>
</reference>
<organism evidence="2 3">
    <name type="scientific">Allotamlana fucoidanivorans</name>
    <dbReference type="NCBI Taxonomy" id="2583814"/>
    <lineage>
        <taxon>Bacteria</taxon>
        <taxon>Pseudomonadati</taxon>
        <taxon>Bacteroidota</taxon>
        <taxon>Flavobacteriia</taxon>
        <taxon>Flavobacteriales</taxon>
        <taxon>Flavobacteriaceae</taxon>
        <taxon>Allotamlana</taxon>
    </lineage>
</organism>
<dbReference type="InterPro" id="IPR043781">
    <property type="entry name" value="DUF5723"/>
</dbReference>
<dbReference type="RefSeq" id="WP_139697480.1">
    <property type="nucleotide sequence ID" value="NZ_CP074074.1"/>
</dbReference>
<feature type="domain" description="DUF5723" evidence="1">
    <location>
        <begin position="39"/>
        <end position="444"/>
    </location>
</feature>
<comment type="caution">
    <text evidence="2">The sequence shown here is derived from an EMBL/GenBank/DDBJ whole genome shotgun (WGS) entry which is preliminary data.</text>
</comment>